<accession>A0A6L5QDE7</accession>
<dbReference type="PANTHER" id="PTHR34235">
    <property type="entry name" value="SLR1203 PROTEIN-RELATED"/>
    <property type="match status" value="1"/>
</dbReference>
<proteinExistence type="predicted"/>
<evidence type="ECO:0000313" key="1">
    <source>
        <dbReference type="EMBL" id="MRX07111.1"/>
    </source>
</evidence>
<reference evidence="1 2" key="1">
    <citation type="submission" date="2019-11" db="EMBL/GenBank/DDBJ databases">
        <title>Novel species isolated from a subtropical stream in China.</title>
        <authorList>
            <person name="Lu H."/>
        </authorList>
    </citation>
    <scope>NUCLEOTIDE SEQUENCE [LARGE SCALE GENOMIC DNA]</scope>
    <source>
        <strain evidence="1 2">FT25W</strain>
    </source>
</reference>
<evidence type="ECO:0000313" key="2">
    <source>
        <dbReference type="Proteomes" id="UP000481037"/>
    </source>
</evidence>
<dbReference type="Proteomes" id="UP000481037">
    <property type="component" value="Unassembled WGS sequence"/>
</dbReference>
<name>A0A6L5QDE7_9BURK</name>
<sequence>MNGLYQSDYYVWAHRQAGLLRSGDFAQLDLEHLAAEVLDLAQQQCNELSWHVNKLLHYFLKSALYPERVSGRWLSKLYRHRRWIRKLVHEMPTMAPLLDGYINTAYAKTAERLTAKARLPRSAFPEQLAYTKEQLLEQDFMPWTTISPTSTTPTR</sequence>
<keyword evidence="2" id="KW-1185">Reference proteome</keyword>
<dbReference type="InterPro" id="IPR002636">
    <property type="entry name" value="DUF29"/>
</dbReference>
<comment type="caution">
    <text evidence="1">The sequence shown here is derived from an EMBL/GenBank/DDBJ whole genome shotgun (WGS) entry which is preliminary data.</text>
</comment>
<dbReference type="Gene3D" id="1.20.1220.20">
    <property type="entry name" value="Uncharcterised protein PF01724"/>
    <property type="match status" value="1"/>
</dbReference>
<dbReference type="RefSeq" id="WP_154362133.1">
    <property type="nucleotide sequence ID" value="NZ_WKJM01000003.1"/>
</dbReference>
<dbReference type="EMBL" id="WKJM01000003">
    <property type="protein sequence ID" value="MRX07111.1"/>
    <property type="molecule type" value="Genomic_DNA"/>
</dbReference>
<organism evidence="1 2">
    <name type="scientific">Duganella alba</name>
    <dbReference type="NCBI Taxonomy" id="2666081"/>
    <lineage>
        <taxon>Bacteria</taxon>
        <taxon>Pseudomonadati</taxon>
        <taxon>Pseudomonadota</taxon>
        <taxon>Betaproteobacteria</taxon>
        <taxon>Burkholderiales</taxon>
        <taxon>Oxalobacteraceae</taxon>
        <taxon>Telluria group</taxon>
        <taxon>Duganella</taxon>
    </lineage>
</organism>
<dbReference type="Pfam" id="PF01724">
    <property type="entry name" value="DUF29"/>
    <property type="match status" value="1"/>
</dbReference>
<protein>
    <submittedName>
        <fullName evidence="1">DUF29 family protein</fullName>
    </submittedName>
</protein>
<dbReference type="PANTHER" id="PTHR34235:SF4">
    <property type="entry name" value="SLR0291 PROTEIN"/>
    <property type="match status" value="1"/>
</dbReference>
<dbReference type="AlphaFoldDB" id="A0A6L5QDE7"/>
<gene>
    <name evidence="1" type="ORF">GJ697_04595</name>
</gene>